<dbReference type="Proteomes" id="UP001145742">
    <property type="component" value="Unassembled WGS sequence"/>
</dbReference>
<name>A0ABQ9CLG5_9PASS</name>
<gene>
    <name evidence="1" type="ORF">WISP_143614</name>
</gene>
<evidence type="ECO:0000313" key="1">
    <source>
        <dbReference type="EMBL" id="KAJ7404745.1"/>
    </source>
</evidence>
<dbReference type="EMBL" id="WHWB01034752">
    <property type="protein sequence ID" value="KAJ7404745.1"/>
    <property type="molecule type" value="Genomic_DNA"/>
</dbReference>
<protein>
    <submittedName>
        <fullName evidence="1">Rna-directed dna polymerase from mobile element jockey-like</fullName>
    </submittedName>
</protein>
<organism evidence="1 2">
    <name type="scientific">Willisornis vidua</name>
    <name type="common">Xingu scale-backed antbird</name>
    <dbReference type="NCBI Taxonomy" id="1566151"/>
    <lineage>
        <taxon>Eukaryota</taxon>
        <taxon>Metazoa</taxon>
        <taxon>Chordata</taxon>
        <taxon>Craniata</taxon>
        <taxon>Vertebrata</taxon>
        <taxon>Euteleostomi</taxon>
        <taxon>Archelosauria</taxon>
        <taxon>Archosauria</taxon>
        <taxon>Dinosauria</taxon>
        <taxon>Saurischia</taxon>
        <taxon>Theropoda</taxon>
        <taxon>Coelurosauria</taxon>
        <taxon>Aves</taxon>
        <taxon>Neognathae</taxon>
        <taxon>Neoaves</taxon>
        <taxon>Telluraves</taxon>
        <taxon>Australaves</taxon>
        <taxon>Passeriformes</taxon>
        <taxon>Thamnophilidae</taxon>
        <taxon>Willisornis</taxon>
    </lineage>
</organism>
<keyword evidence="2" id="KW-1185">Reference proteome</keyword>
<proteinExistence type="predicted"/>
<dbReference type="PANTHER" id="PTHR33332">
    <property type="entry name" value="REVERSE TRANSCRIPTASE DOMAIN-CONTAINING PROTEIN"/>
    <property type="match status" value="1"/>
</dbReference>
<comment type="caution">
    <text evidence="1">The sequence shown here is derived from an EMBL/GenBank/DDBJ whole genome shotgun (WGS) entry which is preliminary data.</text>
</comment>
<evidence type="ECO:0000313" key="2">
    <source>
        <dbReference type="Proteomes" id="UP001145742"/>
    </source>
</evidence>
<sequence length="237" mass="26839">MGLVLKPALYSTFICDTDSGIESTLSKFTDDTKVCDAVDTVKGRDGNQRHQNIFERWDCEKLVRFNEVKCKDLCLGWGNPKQKCRLGRELIKSSPGVKDLGVLVDEKYDMTRQCVLAVQKVNCVLGCIKRRLTSRSIEVVLSLYSTLVTPHLEFCVQLGMPPAQENFTPVGVSPEKRVSVMGIASWHLASSTRDSQEDDQMIRVLEHLSHKERQRELRLFILEKTRIQGDLRALISA</sequence>
<accession>A0ABQ9CLG5</accession>
<reference evidence="1" key="1">
    <citation type="submission" date="2019-10" db="EMBL/GenBank/DDBJ databases">
        <authorList>
            <person name="Soares A.E.R."/>
            <person name="Aleixo A."/>
            <person name="Schneider P."/>
            <person name="Miyaki C.Y."/>
            <person name="Schneider M.P."/>
            <person name="Mello C."/>
            <person name="Vasconcelos A.T.R."/>
        </authorList>
    </citation>
    <scope>NUCLEOTIDE SEQUENCE</scope>
    <source>
        <tissue evidence="1">Muscle</tissue>
    </source>
</reference>